<comment type="caution">
    <text evidence="1">The sequence shown here is derived from an EMBL/GenBank/DDBJ whole genome shotgun (WGS) entry which is preliminary data.</text>
</comment>
<evidence type="ECO:0008006" key="3">
    <source>
        <dbReference type="Google" id="ProtNLM"/>
    </source>
</evidence>
<dbReference type="Proteomes" id="UP001353858">
    <property type="component" value="Unassembled WGS sequence"/>
</dbReference>
<sequence length="146" mass="16864">MLSNTKNGILVEYDVYNDLILPAVLTHEHEAELLIPNIGMDVIELDMFDDLDVVELIEFGVPRQIYNRSDHFNSLDDYEFFKKFRLIKETVMHLLPVLENELEFPTNLNKCISPINQLLTCLRYYATGSHLDVIADFMGMHSTTAI</sequence>
<organism evidence="1 2">
    <name type="scientific">Aquatica leii</name>
    <dbReference type="NCBI Taxonomy" id="1421715"/>
    <lineage>
        <taxon>Eukaryota</taxon>
        <taxon>Metazoa</taxon>
        <taxon>Ecdysozoa</taxon>
        <taxon>Arthropoda</taxon>
        <taxon>Hexapoda</taxon>
        <taxon>Insecta</taxon>
        <taxon>Pterygota</taxon>
        <taxon>Neoptera</taxon>
        <taxon>Endopterygota</taxon>
        <taxon>Coleoptera</taxon>
        <taxon>Polyphaga</taxon>
        <taxon>Elateriformia</taxon>
        <taxon>Elateroidea</taxon>
        <taxon>Lampyridae</taxon>
        <taxon>Luciolinae</taxon>
        <taxon>Aquatica</taxon>
    </lineage>
</organism>
<protein>
    <recommendedName>
        <fullName evidence="3">Transposase Helix-turn-helix domain-containing protein</fullName>
    </recommendedName>
</protein>
<evidence type="ECO:0000313" key="1">
    <source>
        <dbReference type="EMBL" id="KAK4882442.1"/>
    </source>
</evidence>
<dbReference type="AlphaFoldDB" id="A0AAN7Q1Q8"/>
<accession>A0AAN7Q1Q8</accession>
<proteinExistence type="predicted"/>
<name>A0AAN7Q1Q8_9COLE</name>
<keyword evidence="2" id="KW-1185">Reference proteome</keyword>
<reference evidence="2" key="1">
    <citation type="submission" date="2023-01" db="EMBL/GenBank/DDBJ databases">
        <title>Key to firefly adult light organ development and bioluminescence: homeobox transcription factors regulate luciferase expression and transportation to peroxisome.</title>
        <authorList>
            <person name="Fu X."/>
        </authorList>
    </citation>
    <scope>NUCLEOTIDE SEQUENCE [LARGE SCALE GENOMIC DNA]</scope>
</reference>
<dbReference type="EMBL" id="JARPUR010000002">
    <property type="protein sequence ID" value="KAK4882442.1"/>
    <property type="molecule type" value="Genomic_DNA"/>
</dbReference>
<evidence type="ECO:0000313" key="2">
    <source>
        <dbReference type="Proteomes" id="UP001353858"/>
    </source>
</evidence>
<gene>
    <name evidence="1" type="ORF">RN001_005761</name>
</gene>